<feature type="chain" id="PRO_5042914498" evidence="1">
    <location>
        <begin position="29"/>
        <end position="532"/>
    </location>
</feature>
<dbReference type="Proteomes" id="UP001319080">
    <property type="component" value="Unassembled WGS sequence"/>
</dbReference>
<sequence>MLSRNFFPLRMCSVALTLSIVVTTLSCSDDDATPDDNEAPTAALTGIPDDGVVWNIITLNVSASDNQALDKVEVEVDGALLTTSAETSFEARLNTQTLVDGEHEITVRAIDKAGHEHEVQATITVRNVLVAMDVPEDIFAPGPNRRGFIFVSDKDGKVVVAQEYHAGESVRLTAPNFEGSEFCLTDVFYVNGLTTGAQTFTNVKRGTWVATGYGHYFVEYLDNYSGKATFNFTNPAPNTTYELSVAHASTEFSGQSAVAVDMYSASSKLFIARQATRTESNTPYPTHYTILPNNVAGGTTTNVDLSAVTQPTIEQTVQSEFATGSVMLWGIANPARPRELHSITTAYCVDHVLKYNYPGNAFPEYYHQYFYETGDGEYYYSYLNGLPTLDKFECTVDLAITSTRFTGTVTGDDVDAYFINLSNGSQGWKIIARPGEQDIVLPEIPAILSGIMVRNYVPNQTTVTAIDFSAFDGYENFLDYIRDSTYGTEGIDEIGGTRQRKYTKYLFWNGGSGRLPVSEQTLPGLGRSVLHR</sequence>
<evidence type="ECO:0000313" key="2">
    <source>
        <dbReference type="EMBL" id="MBT1712084.1"/>
    </source>
</evidence>
<dbReference type="AlphaFoldDB" id="A0AAP2E592"/>
<evidence type="ECO:0000313" key="3">
    <source>
        <dbReference type="Proteomes" id="UP001319080"/>
    </source>
</evidence>
<dbReference type="InterPro" id="IPR013783">
    <property type="entry name" value="Ig-like_fold"/>
</dbReference>
<keyword evidence="1" id="KW-0732">Signal</keyword>
<feature type="signal peptide" evidence="1">
    <location>
        <begin position="1"/>
        <end position="28"/>
    </location>
</feature>
<organism evidence="2 3">
    <name type="scientific">Dawidia cretensis</name>
    <dbReference type="NCBI Taxonomy" id="2782350"/>
    <lineage>
        <taxon>Bacteria</taxon>
        <taxon>Pseudomonadati</taxon>
        <taxon>Bacteroidota</taxon>
        <taxon>Cytophagia</taxon>
        <taxon>Cytophagales</taxon>
        <taxon>Chryseotaleaceae</taxon>
        <taxon>Dawidia</taxon>
    </lineage>
</organism>
<reference evidence="2 3" key="1">
    <citation type="submission" date="2021-05" db="EMBL/GenBank/DDBJ databases">
        <title>A Polyphasic approach of four new species of the genus Ohtaekwangia: Ohtaekwangia histidinii sp. nov., Ohtaekwangia cretensis sp. nov., Ohtaekwangia indiensis sp. nov., Ohtaekwangia reichenbachii sp. nov. from diverse environment.</title>
        <authorList>
            <person name="Octaviana S."/>
        </authorList>
    </citation>
    <scope>NUCLEOTIDE SEQUENCE [LARGE SCALE GENOMIC DNA]</scope>
    <source>
        <strain evidence="2 3">PWU5</strain>
    </source>
</reference>
<dbReference type="Gene3D" id="2.60.40.10">
    <property type="entry name" value="Immunoglobulins"/>
    <property type="match status" value="1"/>
</dbReference>
<name>A0AAP2E592_9BACT</name>
<accession>A0AAP2E592</accession>
<dbReference type="EMBL" id="JAHESE010000049">
    <property type="protein sequence ID" value="MBT1712084.1"/>
    <property type="molecule type" value="Genomic_DNA"/>
</dbReference>
<dbReference type="Pfam" id="PF17957">
    <property type="entry name" value="Big_7"/>
    <property type="match status" value="1"/>
</dbReference>
<proteinExistence type="predicted"/>
<protein>
    <submittedName>
        <fullName evidence="2">Uncharacterized protein</fullName>
    </submittedName>
</protein>
<dbReference type="RefSeq" id="WP_254087653.1">
    <property type="nucleotide sequence ID" value="NZ_JAHESE010000049.1"/>
</dbReference>
<dbReference type="PROSITE" id="PS51257">
    <property type="entry name" value="PROKAR_LIPOPROTEIN"/>
    <property type="match status" value="1"/>
</dbReference>
<comment type="caution">
    <text evidence="2">The sequence shown here is derived from an EMBL/GenBank/DDBJ whole genome shotgun (WGS) entry which is preliminary data.</text>
</comment>
<gene>
    <name evidence="2" type="ORF">KK062_27835</name>
</gene>
<evidence type="ECO:0000256" key="1">
    <source>
        <dbReference type="SAM" id="SignalP"/>
    </source>
</evidence>
<keyword evidence="3" id="KW-1185">Reference proteome</keyword>